<feature type="domain" description="GYF" evidence="3">
    <location>
        <begin position="339"/>
        <end position="386"/>
    </location>
</feature>
<dbReference type="EMBL" id="JAGQHS010000006">
    <property type="protein sequence ID" value="MCA9754583.1"/>
    <property type="molecule type" value="Genomic_DNA"/>
</dbReference>
<organism evidence="4 5">
    <name type="scientific">Eiseniibacteriota bacterium</name>
    <dbReference type="NCBI Taxonomy" id="2212470"/>
    <lineage>
        <taxon>Bacteria</taxon>
        <taxon>Candidatus Eiseniibacteriota</taxon>
    </lineage>
</organism>
<reference evidence="4" key="1">
    <citation type="submission" date="2020-04" db="EMBL/GenBank/DDBJ databases">
        <authorList>
            <person name="Zhang T."/>
        </authorList>
    </citation>
    <scope>NUCLEOTIDE SEQUENCE</scope>
    <source>
        <strain evidence="4">HKST-UBA02</strain>
    </source>
</reference>
<feature type="region of interest" description="Disordered" evidence="1">
    <location>
        <begin position="393"/>
        <end position="412"/>
    </location>
</feature>
<evidence type="ECO:0000256" key="1">
    <source>
        <dbReference type="SAM" id="MobiDB-lite"/>
    </source>
</evidence>
<protein>
    <submittedName>
        <fullName evidence="4">SPFH domain-containing protein</fullName>
    </submittedName>
</protein>
<gene>
    <name evidence="4" type="ORF">KDA27_02185</name>
</gene>
<feature type="compositionally biased region" description="Gly residues" evidence="1">
    <location>
        <begin position="292"/>
        <end position="322"/>
    </location>
</feature>
<dbReference type="Proteomes" id="UP000739538">
    <property type="component" value="Unassembled WGS sequence"/>
</dbReference>
<dbReference type="PANTHER" id="PTHR37826:SF2">
    <property type="entry name" value="ZINC-RIBBON DOMAIN-CONTAINING PROTEIN"/>
    <property type="match status" value="1"/>
</dbReference>
<dbReference type="InterPro" id="IPR033880">
    <property type="entry name" value="SPFH_YdjI"/>
</dbReference>
<dbReference type="CDD" id="cd03408">
    <property type="entry name" value="SPFH_like_u1"/>
    <property type="match status" value="1"/>
</dbReference>
<accession>A0A956SDR7</accession>
<evidence type="ECO:0000313" key="5">
    <source>
        <dbReference type="Proteomes" id="UP000739538"/>
    </source>
</evidence>
<sequence length="412" mass="43866">MGFVQKLRNELIDIVEWVDDSRHTLVWRFPRYHNQIKNGAQLVVRPGQTAVFVHQGKIADIFHPGQYELETKNLPILSTLQGWKYGFDSPFKAEVYFCSSRQIPDLKWGTPTPVMLRDTDFGPVRLRAYGTYTLKAEDPAILLSELVGTDSEFDAEEITVLLRSIINNCFADLIAASRISILDLASNYGQLSEDLRSRVIERIDDEYGLDIPSLYIVNFSLPEEVQRALDARSSMGILGDLGRFQQYQIGAAMPIAAENPAGGVAGAGVGLGMGLAISQQFGAGPQTVIPGGAPGGPGGSPGGGIPGGPGGGTSTGTSGSGAGLQVVPQAPVGTPATGWYLAEGGRTEGPFDYSKLAELAQLGRLRPNSLVWVAGMAGWVEAAQVRPLLALFQPPPAPPAPETGPPPVPPQR</sequence>
<dbReference type="SUPFAM" id="SSF117892">
    <property type="entry name" value="Band 7/SPFH domain"/>
    <property type="match status" value="1"/>
</dbReference>
<feature type="domain" description="SPFH" evidence="2">
    <location>
        <begin position="26"/>
        <end position="237"/>
    </location>
</feature>
<dbReference type="InterPro" id="IPR036013">
    <property type="entry name" value="Band_7/SPFH_dom_sf"/>
</dbReference>
<dbReference type="Pfam" id="PF14237">
    <property type="entry name" value="GYF_2"/>
    <property type="match status" value="1"/>
</dbReference>
<reference evidence="4" key="2">
    <citation type="journal article" date="2021" name="Microbiome">
        <title>Successional dynamics and alternative stable states in a saline activated sludge microbial community over 9 years.</title>
        <authorList>
            <person name="Wang Y."/>
            <person name="Ye J."/>
            <person name="Ju F."/>
            <person name="Liu L."/>
            <person name="Boyd J.A."/>
            <person name="Deng Y."/>
            <person name="Parks D.H."/>
            <person name="Jiang X."/>
            <person name="Yin X."/>
            <person name="Woodcroft B.J."/>
            <person name="Tyson G.W."/>
            <person name="Hugenholtz P."/>
            <person name="Polz M.F."/>
            <person name="Zhang T."/>
        </authorList>
    </citation>
    <scope>NUCLEOTIDE SEQUENCE</scope>
    <source>
        <strain evidence="4">HKST-UBA02</strain>
    </source>
</reference>
<proteinExistence type="predicted"/>
<comment type="caution">
    <text evidence="4">The sequence shown here is derived from an EMBL/GenBank/DDBJ whole genome shotgun (WGS) entry which is preliminary data.</text>
</comment>
<dbReference type="InterPro" id="IPR025640">
    <property type="entry name" value="GYF_2"/>
</dbReference>
<name>A0A956SDR7_UNCEI</name>
<evidence type="ECO:0000259" key="3">
    <source>
        <dbReference type="Pfam" id="PF14237"/>
    </source>
</evidence>
<evidence type="ECO:0000259" key="2">
    <source>
        <dbReference type="Pfam" id="PF13421"/>
    </source>
</evidence>
<dbReference type="PANTHER" id="PTHR37826">
    <property type="entry name" value="FLOTILLIN BAND_7_5 DOMAIN PROTEIN"/>
    <property type="match status" value="1"/>
</dbReference>
<dbReference type="Pfam" id="PF13421">
    <property type="entry name" value="Band_7_1"/>
    <property type="match status" value="1"/>
</dbReference>
<dbReference type="AlphaFoldDB" id="A0A956SDR7"/>
<evidence type="ECO:0000313" key="4">
    <source>
        <dbReference type="EMBL" id="MCA9754583.1"/>
    </source>
</evidence>
<feature type="region of interest" description="Disordered" evidence="1">
    <location>
        <begin position="286"/>
        <end position="329"/>
    </location>
</feature>